<keyword evidence="1" id="KW-0472">Membrane</keyword>
<gene>
    <name evidence="2" type="ORF">NZH93_26765</name>
</gene>
<sequence length="349" mass="36662">MGRTWAVSAALLAASTYACLYVAALVPLPIWAGASAARFDQRGDPPFVLLHLLVYFVDLTAREAYFRESHGWEWLPRLVLLVALVFATYLATRAVDWPRVVVVQAGAVLLAAGVADLVGLAVVLVRSDAVGDLAVDLARSGIFWTYDALFFGFLCAATVVVGACLLRLSWTATGRRSDALAPETGGGPGRTGNLALACVLPVVALALLGGASSYSGKSEQEVRLADEVAGVVLHPRLQLRPQDDPEAGFGEVVGADRWVPGSLVAVLSLVVLWVLLRWVLAGVRTTAGPAAVLIAVWGVVVVASTVGGVVDALAFPLSSFAVPHATRFGVLWGWLPAVIAVIGLRRRAA</sequence>
<evidence type="ECO:0000313" key="2">
    <source>
        <dbReference type="EMBL" id="MCS7480472.1"/>
    </source>
</evidence>
<feature type="transmembrane region" description="Helical" evidence="1">
    <location>
        <begin position="292"/>
        <end position="315"/>
    </location>
</feature>
<keyword evidence="1" id="KW-0812">Transmembrane</keyword>
<dbReference type="Proteomes" id="UP001141259">
    <property type="component" value="Unassembled WGS sequence"/>
</dbReference>
<dbReference type="SUPFAM" id="SSF53271">
    <property type="entry name" value="PRTase-like"/>
    <property type="match status" value="1"/>
</dbReference>
<dbReference type="EMBL" id="JANYMP010000014">
    <property type="protein sequence ID" value="MCS7480472.1"/>
    <property type="molecule type" value="Genomic_DNA"/>
</dbReference>
<feature type="transmembrane region" description="Helical" evidence="1">
    <location>
        <begin position="74"/>
        <end position="91"/>
    </location>
</feature>
<dbReference type="InterPro" id="IPR029057">
    <property type="entry name" value="PRTase-like"/>
</dbReference>
<evidence type="ECO:0000313" key="3">
    <source>
        <dbReference type="Proteomes" id="UP001141259"/>
    </source>
</evidence>
<dbReference type="AlphaFoldDB" id="A0A9X2VQS4"/>
<name>A0A9X2VQS4_9PSEU</name>
<dbReference type="RefSeq" id="WP_259625971.1">
    <property type="nucleotide sequence ID" value="NZ_JANYMP010000014.1"/>
</dbReference>
<feature type="transmembrane region" description="Helical" evidence="1">
    <location>
        <begin position="327"/>
        <end position="344"/>
    </location>
</feature>
<comment type="caution">
    <text evidence="2">The sequence shown here is derived from an EMBL/GenBank/DDBJ whole genome shotgun (WGS) entry which is preliminary data.</text>
</comment>
<organism evidence="2 3">
    <name type="scientific">Umezawaea endophytica</name>
    <dbReference type="NCBI Taxonomy" id="1654476"/>
    <lineage>
        <taxon>Bacteria</taxon>
        <taxon>Bacillati</taxon>
        <taxon>Actinomycetota</taxon>
        <taxon>Actinomycetes</taxon>
        <taxon>Pseudonocardiales</taxon>
        <taxon>Pseudonocardiaceae</taxon>
        <taxon>Umezawaea</taxon>
    </lineage>
</organism>
<feature type="transmembrane region" description="Helical" evidence="1">
    <location>
        <begin position="143"/>
        <end position="166"/>
    </location>
</feature>
<keyword evidence="3" id="KW-1185">Reference proteome</keyword>
<feature type="transmembrane region" description="Helical" evidence="1">
    <location>
        <begin position="100"/>
        <end position="123"/>
    </location>
</feature>
<dbReference type="PROSITE" id="PS51257">
    <property type="entry name" value="PROKAR_LIPOPROTEIN"/>
    <property type="match status" value="1"/>
</dbReference>
<keyword evidence="1" id="KW-1133">Transmembrane helix</keyword>
<protein>
    <submittedName>
        <fullName evidence="2">Uncharacterized protein</fullName>
    </submittedName>
</protein>
<evidence type="ECO:0000256" key="1">
    <source>
        <dbReference type="SAM" id="Phobius"/>
    </source>
</evidence>
<feature type="transmembrane region" description="Helical" evidence="1">
    <location>
        <begin position="194"/>
        <end position="214"/>
    </location>
</feature>
<reference evidence="2" key="1">
    <citation type="submission" date="2022-08" db="EMBL/GenBank/DDBJ databases">
        <authorList>
            <person name="Tistechok S."/>
            <person name="Samborskyy M."/>
            <person name="Roman I."/>
        </authorList>
    </citation>
    <scope>NUCLEOTIDE SEQUENCE</scope>
    <source>
        <strain evidence="2">DSM 103496</strain>
    </source>
</reference>
<proteinExistence type="predicted"/>
<feature type="transmembrane region" description="Helical" evidence="1">
    <location>
        <begin position="258"/>
        <end position="280"/>
    </location>
</feature>
<accession>A0A9X2VQS4</accession>